<feature type="compositionally biased region" description="Basic and acidic residues" evidence="1">
    <location>
        <begin position="881"/>
        <end position="891"/>
    </location>
</feature>
<feature type="compositionally biased region" description="Low complexity" evidence="1">
    <location>
        <begin position="591"/>
        <end position="602"/>
    </location>
</feature>
<feature type="region of interest" description="Disordered" evidence="1">
    <location>
        <begin position="274"/>
        <end position="316"/>
    </location>
</feature>
<feature type="region of interest" description="Disordered" evidence="1">
    <location>
        <begin position="878"/>
        <end position="897"/>
    </location>
</feature>
<name>A0A9K3CWI0_9EUKA</name>
<evidence type="ECO:0000256" key="1">
    <source>
        <dbReference type="SAM" id="MobiDB-lite"/>
    </source>
</evidence>
<feature type="region of interest" description="Disordered" evidence="1">
    <location>
        <begin position="178"/>
        <end position="225"/>
    </location>
</feature>
<accession>A0A9K3CWI0</accession>
<evidence type="ECO:0000313" key="2">
    <source>
        <dbReference type="EMBL" id="GIQ84466.1"/>
    </source>
</evidence>
<keyword evidence="3" id="KW-1185">Reference proteome</keyword>
<feature type="compositionally biased region" description="Basic and acidic residues" evidence="1">
    <location>
        <begin position="178"/>
        <end position="198"/>
    </location>
</feature>
<feature type="non-terminal residue" evidence="2">
    <location>
        <position position="1"/>
    </location>
</feature>
<proteinExistence type="predicted"/>
<protein>
    <submittedName>
        <fullName evidence="2">Uncharacterized protein</fullName>
    </submittedName>
</protein>
<dbReference type="EMBL" id="BDIP01001467">
    <property type="protein sequence ID" value="GIQ84466.1"/>
    <property type="molecule type" value="Genomic_DNA"/>
</dbReference>
<feature type="compositionally biased region" description="Pro residues" evidence="1">
    <location>
        <begin position="603"/>
        <end position="614"/>
    </location>
</feature>
<organism evidence="2 3">
    <name type="scientific">Kipferlia bialata</name>
    <dbReference type="NCBI Taxonomy" id="797122"/>
    <lineage>
        <taxon>Eukaryota</taxon>
        <taxon>Metamonada</taxon>
        <taxon>Carpediemonas-like organisms</taxon>
        <taxon>Kipferlia</taxon>
    </lineage>
</organism>
<sequence>YQTMMAKWQAGKARFPTFMSSRPPIVCNSLAPEDVDSLFWFLYSLMRVIQGPYRERVRKAVPDHTLSLVAQHRETAAFLSHLSQEEMLGLLPIAYRKRPTCGSVHRRVTPITISVQKHRTPVPSPFCLDRQSGHRKVDSPSTMTCPDLILVPTLKEHQVRHRHRQGILKAQRLKERLRAKEQNKIATRQREKEREQRLKRERGKGAAKGSADSSPVKGYSARAERMAKRSTRNLALPCHYQPYIETLRDDLDGETYMRSVIGDAETMYGLMEGEREAEADSGASSAASAASSAATSPSATAASTSASRLPSHMRRQDMSMPGDIFVDLLPDSLADLELHELTVAELKRLSLALNALQPTSLIRKKHQALALRAEFTAQETPPVEQNMDPTGEDALPKEVDLWATRTRSLFDPYTLAEVAQLYDPTLTLPDAQMPSGYVPPLGVCSDVSAIAQTVIGGRAQVLRTALRTEQERLCTGTDDEYDREGVLERVRDLEAALTRVYTPLGTAAEESLTASLGIAHWRPNSRVHHASTAGVAGATDTATYAAPTSSVPSVPSTSACSAVDMGIIGRALSRGPSAKAAQELERLCREASATPAASTAPTVPTPSHPLPVPPEDSSYTAIVTPGADRLTDRACTLISHPGPGCMQHDVTEGPPTLHPTPHTHYTPHTPSTTATVAVDTPPVDEGCIDEDTPLRWEWQGVGDTVLECLRQKQAELDNLSHHNRLVTHHTVQSASSVHAHDADAVIKMDAVVGVHRQWGKAVCDATRRKMDTSNDVLVLGAVHVPQNKCKQLHGSLRPYLKRSEEGLAAAGVAMPPRYTPSADNPLNVYLRPEVLGEWRKNQWKAPKKGAASVAPTPLATPSLTHRYPVSPCMQGWSVRQMRGDGKKETQRVPDGLE</sequence>
<reference evidence="2 3" key="1">
    <citation type="journal article" date="2018" name="PLoS ONE">
        <title>The draft genome of Kipferlia bialata reveals reductive genome evolution in fornicate parasites.</title>
        <authorList>
            <person name="Tanifuji G."/>
            <person name="Takabayashi S."/>
            <person name="Kume K."/>
            <person name="Takagi M."/>
            <person name="Nakayama T."/>
            <person name="Kamikawa R."/>
            <person name="Inagaki Y."/>
            <person name="Hashimoto T."/>
        </authorList>
    </citation>
    <scope>NUCLEOTIDE SEQUENCE [LARGE SCALE GENOMIC DNA]</scope>
    <source>
        <strain evidence="2">NY0173</strain>
    </source>
</reference>
<dbReference type="AlphaFoldDB" id="A0A9K3CWI0"/>
<feature type="region of interest" description="Disordered" evidence="1">
    <location>
        <begin position="591"/>
        <end position="615"/>
    </location>
</feature>
<gene>
    <name evidence="2" type="ORF">KIPB_005960</name>
</gene>
<evidence type="ECO:0000313" key="3">
    <source>
        <dbReference type="Proteomes" id="UP000265618"/>
    </source>
</evidence>
<dbReference type="Proteomes" id="UP000265618">
    <property type="component" value="Unassembled WGS sequence"/>
</dbReference>
<comment type="caution">
    <text evidence="2">The sequence shown here is derived from an EMBL/GenBank/DDBJ whole genome shotgun (WGS) entry which is preliminary data.</text>
</comment>
<feature type="compositionally biased region" description="Low complexity" evidence="1">
    <location>
        <begin position="281"/>
        <end position="307"/>
    </location>
</feature>